<name>A0A8J7PZB8_9PROT</name>
<comment type="caution">
    <text evidence="2">The sequence shown here is derived from an EMBL/GenBank/DDBJ whole genome shotgun (WGS) entry which is preliminary data.</text>
</comment>
<sequence>MSGVLVNKLKKKIEEKNYSVAELERVAGLKGHAIRNILRGRSQKPSIEILQRAASVLGCSILEFLDEKELGQVNLVPQGRPAPSKKETILVKNVSLYEQVVKLVFNIYQEKNYIASTEQASYVINEVYAFAEKNQSNKPDKTFAEWLISNCISS</sequence>
<dbReference type="CDD" id="cd00093">
    <property type="entry name" value="HTH_XRE"/>
    <property type="match status" value="1"/>
</dbReference>
<organism evidence="2 3">
    <name type="scientific">Candidatus Paracaedimonas acanthamoebae</name>
    <dbReference type="NCBI Taxonomy" id="244581"/>
    <lineage>
        <taxon>Bacteria</taxon>
        <taxon>Pseudomonadati</taxon>
        <taxon>Pseudomonadota</taxon>
        <taxon>Alphaproteobacteria</taxon>
        <taxon>Holosporales</taxon>
        <taxon>Caedimonadaceae</taxon>
        <taxon>Candidatus Paracaedimonas</taxon>
    </lineage>
</organism>
<dbReference type="PROSITE" id="PS50890">
    <property type="entry name" value="PUA"/>
    <property type="match status" value="1"/>
</dbReference>
<protein>
    <submittedName>
        <fullName evidence="2">Helix-turn-helix transcriptional regulator</fullName>
    </submittedName>
</protein>
<gene>
    <name evidence="2" type="ORF">J0H12_06940</name>
</gene>
<dbReference type="GO" id="GO:0003677">
    <property type="term" value="F:DNA binding"/>
    <property type="evidence" value="ECO:0007669"/>
    <property type="project" value="InterPro"/>
</dbReference>
<evidence type="ECO:0000259" key="1">
    <source>
        <dbReference type="PROSITE" id="PS50943"/>
    </source>
</evidence>
<dbReference type="PROSITE" id="PS50943">
    <property type="entry name" value="HTH_CROC1"/>
    <property type="match status" value="1"/>
</dbReference>
<feature type="domain" description="HTH cro/C1-type" evidence="1">
    <location>
        <begin position="9"/>
        <end position="64"/>
    </location>
</feature>
<dbReference type="Gene3D" id="1.10.260.40">
    <property type="entry name" value="lambda repressor-like DNA-binding domains"/>
    <property type="match status" value="1"/>
</dbReference>
<accession>A0A8J7PZB8</accession>
<evidence type="ECO:0000313" key="3">
    <source>
        <dbReference type="Proteomes" id="UP000664414"/>
    </source>
</evidence>
<dbReference type="SMART" id="SM00530">
    <property type="entry name" value="HTH_XRE"/>
    <property type="match status" value="1"/>
</dbReference>
<dbReference type="SUPFAM" id="SSF47413">
    <property type="entry name" value="lambda repressor-like DNA-binding domains"/>
    <property type="match status" value="1"/>
</dbReference>
<dbReference type="InterPro" id="IPR001387">
    <property type="entry name" value="Cro/C1-type_HTH"/>
</dbReference>
<reference evidence="2" key="1">
    <citation type="submission" date="2021-02" db="EMBL/GenBank/DDBJ databases">
        <title>Thiocyanate and organic carbon inputs drive convergent selection for specific autotrophic Afipia and Thiobacillus strains within complex microbiomes.</title>
        <authorList>
            <person name="Huddy R.J."/>
            <person name="Sachdeva R."/>
            <person name="Kadzinga F."/>
            <person name="Kantor R.S."/>
            <person name="Harrison S.T.L."/>
            <person name="Banfield J.F."/>
        </authorList>
    </citation>
    <scope>NUCLEOTIDE SEQUENCE</scope>
    <source>
        <strain evidence="2">SCN18_10_11_15_R4_P_38_20</strain>
    </source>
</reference>
<dbReference type="AlphaFoldDB" id="A0A8J7PZB8"/>
<dbReference type="Proteomes" id="UP000664414">
    <property type="component" value="Unassembled WGS sequence"/>
</dbReference>
<dbReference type="Pfam" id="PF01381">
    <property type="entry name" value="HTH_3"/>
    <property type="match status" value="1"/>
</dbReference>
<dbReference type="InterPro" id="IPR010982">
    <property type="entry name" value="Lambda_DNA-bd_dom_sf"/>
</dbReference>
<evidence type="ECO:0000313" key="2">
    <source>
        <dbReference type="EMBL" id="MBN9413638.1"/>
    </source>
</evidence>
<proteinExistence type="predicted"/>
<dbReference type="EMBL" id="JAFKGL010000031">
    <property type="protein sequence ID" value="MBN9413638.1"/>
    <property type="molecule type" value="Genomic_DNA"/>
</dbReference>